<evidence type="ECO:0000259" key="10">
    <source>
        <dbReference type="Pfam" id="PF03828"/>
    </source>
</evidence>
<feature type="compositionally biased region" description="Low complexity" evidence="9">
    <location>
        <begin position="154"/>
        <end position="170"/>
    </location>
</feature>
<dbReference type="Proteomes" id="UP000494163">
    <property type="component" value="Chromosome X"/>
</dbReference>
<proteinExistence type="inferred from homology"/>
<dbReference type="InterPro" id="IPR054708">
    <property type="entry name" value="MTPAP-like_central"/>
</dbReference>
<accession>A0A0M4FAK6</accession>
<keyword evidence="13" id="KW-1185">Reference proteome</keyword>
<dbReference type="EMBL" id="CP012528">
    <property type="protein sequence ID" value="ALC49825.1"/>
    <property type="molecule type" value="Genomic_DNA"/>
</dbReference>
<dbReference type="GO" id="GO:0005737">
    <property type="term" value="C:cytoplasm"/>
    <property type="evidence" value="ECO:0007669"/>
    <property type="project" value="UniProtKB-SubCell"/>
</dbReference>
<dbReference type="Gene3D" id="1.10.1410.10">
    <property type="match status" value="1"/>
</dbReference>
<evidence type="ECO:0000256" key="6">
    <source>
        <dbReference type="ARBA" id="ARBA00022723"/>
    </source>
</evidence>
<sequence length="642" mass="70951">MQNAAAAAGAVAAAQNGYYHHAYQTLMPSSGTPTSAGYQNAYNLTYVSVDNQPTTSTATAAAAAAAIITTPTVSHKTLPSILLSTGLTPQPPPAAALPATSEAAAGINMFMQPPPPQAPTVLLLSPGMPLTAEATTPTNMISCAQLDEAITAAAASNNSSNHSEQSAASSQKSMDMPTAAVLSVQSPSYAPLPFLLQQPQPQKMFKPQHQQQQQQQQQQQVFFSYGDSYSSWAHATSPCYSISGSSNHNPNLLLPRRPTVSPASSTGSLASDSQWSNRNRLTPAELLSVSPTPTSATPNVTGQQQPLSPLLSTSPLLNAPHPMLPFGSIYAGWPANWYELVLPPDRYIEHARNLELTVQPEQLVCHCKYDNLSLEIWKRFRGAQQTQTKFKLKMRLWRYLLVFINDYNLIEARVPILRFKDRCNGIEVDLNYNNSVGIKNTYLLQFYAQLDWRTRPLVVIVKLWAQYHDINDAKRMTISSYSLVLMVLHYLQFGCVPHVLPCLQAMYPEKFALGQQDCLDLDLIEPIEPYQTHNKQSLGEHLLGFLKYYSNFDFRNNAISIRTGGILPVAACRLAKSPKNDMQQWKELNIEEPFDLSNTARSVYDYGTFERVKAVIVGSARRLEHTLDISSIFSPLHQSQRP</sequence>
<dbReference type="AlphaFoldDB" id="A0A0M4FAK6"/>
<evidence type="ECO:0000256" key="5">
    <source>
        <dbReference type="ARBA" id="ARBA00022679"/>
    </source>
</evidence>
<feature type="non-terminal residue" evidence="12">
    <location>
        <position position="642"/>
    </location>
</feature>
<comment type="similarity">
    <text evidence="8">Belongs to the DNA polymerase type-B-like family. GLD2 subfamily.</text>
</comment>
<dbReference type="SUPFAM" id="SSF81301">
    <property type="entry name" value="Nucleotidyltransferase"/>
    <property type="match status" value="1"/>
</dbReference>
<dbReference type="Pfam" id="PF03828">
    <property type="entry name" value="PAP_assoc"/>
    <property type="match status" value="1"/>
</dbReference>
<name>A0A0M4FAK6_DROBS</name>
<dbReference type="GO" id="GO:1990817">
    <property type="term" value="F:poly(A) RNA polymerase activity"/>
    <property type="evidence" value="ECO:0007669"/>
    <property type="project" value="TreeGrafter"/>
</dbReference>
<evidence type="ECO:0000256" key="8">
    <source>
        <dbReference type="ARBA" id="ARBA00038491"/>
    </source>
</evidence>
<keyword evidence="6" id="KW-0479">Metal-binding</keyword>
<dbReference type="GO" id="GO:0031123">
    <property type="term" value="P:RNA 3'-end processing"/>
    <property type="evidence" value="ECO:0007669"/>
    <property type="project" value="TreeGrafter"/>
</dbReference>
<dbReference type="GO" id="GO:0046872">
    <property type="term" value="F:metal ion binding"/>
    <property type="evidence" value="ECO:0007669"/>
    <property type="project" value="UniProtKB-KW"/>
</dbReference>
<feature type="region of interest" description="Disordered" evidence="9">
    <location>
        <begin position="154"/>
        <end position="174"/>
    </location>
</feature>
<reference evidence="12 13" key="1">
    <citation type="submission" date="2015-08" db="EMBL/GenBank/DDBJ databases">
        <title>Ancestral chromatin configuration constrains chromatin evolution on differentiating sex chromosomes in Drosophila.</title>
        <authorList>
            <person name="Zhou Q."/>
            <person name="Bachtrog D."/>
        </authorList>
    </citation>
    <scope>NUCLEOTIDE SEQUENCE [LARGE SCALE GENOMIC DNA]</scope>
    <source>
        <tissue evidence="12">Whole larvae</tissue>
    </source>
</reference>
<dbReference type="OrthoDB" id="2274644at2759"/>
<comment type="cofactor">
    <cofactor evidence="1">
        <name>Mn(2+)</name>
        <dbReference type="ChEBI" id="CHEBI:29035"/>
    </cofactor>
</comment>
<protein>
    <submittedName>
        <fullName evidence="12">Wisp</fullName>
    </submittedName>
</protein>
<organism evidence="12 13">
    <name type="scientific">Drosophila busckii</name>
    <name type="common">Fruit fly</name>
    <dbReference type="NCBI Taxonomy" id="30019"/>
    <lineage>
        <taxon>Eukaryota</taxon>
        <taxon>Metazoa</taxon>
        <taxon>Ecdysozoa</taxon>
        <taxon>Arthropoda</taxon>
        <taxon>Hexapoda</taxon>
        <taxon>Insecta</taxon>
        <taxon>Pterygota</taxon>
        <taxon>Neoptera</taxon>
        <taxon>Endopterygota</taxon>
        <taxon>Diptera</taxon>
        <taxon>Brachycera</taxon>
        <taxon>Muscomorpha</taxon>
        <taxon>Ephydroidea</taxon>
        <taxon>Drosophilidae</taxon>
        <taxon>Drosophila</taxon>
    </lineage>
</organism>
<evidence type="ECO:0000256" key="3">
    <source>
        <dbReference type="ARBA" id="ARBA00004496"/>
    </source>
</evidence>
<dbReference type="SMR" id="A0A0M4FAK6"/>
<evidence type="ECO:0000256" key="2">
    <source>
        <dbReference type="ARBA" id="ARBA00001946"/>
    </source>
</evidence>
<evidence type="ECO:0000313" key="12">
    <source>
        <dbReference type="EMBL" id="ALC49825.1"/>
    </source>
</evidence>
<dbReference type="STRING" id="30019.A0A0M4FAK6"/>
<evidence type="ECO:0000256" key="7">
    <source>
        <dbReference type="ARBA" id="ARBA00022842"/>
    </source>
</evidence>
<keyword evidence="7" id="KW-0460">Magnesium</keyword>
<feature type="domain" description="PAP-associated" evidence="10">
    <location>
        <begin position="537"/>
        <end position="598"/>
    </location>
</feature>
<dbReference type="PANTHER" id="PTHR12271:SF40">
    <property type="entry name" value="POLY(A) RNA POLYMERASE GLD2"/>
    <property type="match status" value="1"/>
</dbReference>
<dbReference type="CDD" id="cd05402">
    <property type="entry name" value="NT_PAP_TUTase"/>
    <property type="match status" value="1"/>
</dbReference>
<evidence type="ECO:0000313" key="13">
    <source>
        <dbReference type="Proteomes" id="UP000494163"/>
    </source>
</evidence>
<feature type="domain" description="Poly(A) RNA polymerase mitochondrial-like central palm" evidence="11">
    <location>
        <begin position="404"/>
        <end position="449"/>
    </location>
</feature>
<feature type="region of interest" description="Disordered" evidence="9">
    <location>
        <begin position="251"/>
        <end position="276"/>
    </location>
</feature>
<keyword evidence="4" id="KW-0963">Cytoplasm</keyword>
<gene>
    <name evidence="12" type="ORF">Dbus_chrXg1681</name>
</gene>
<evidence type="ECO:0000256" key="9">
    <source>
        <dbReference type="SAM" id="MobiDB-lite"/>
    </source>
</evidence>
<dbReference type="PANTHER" id="PTHR12271">
    <property type="entry name" value="POLY A POLYMERASE CID PAP -RELATED"/>
    <property type="match status" value="1"/>
</dbReference>
<dbReference type="InterPro" id="IPR002058">
    <property type="entry name" value="PAP_assoc"/>
</dbReference>
<evidence type="ECO:0000256" key="4">
    <source>
        <dbReference type="ARBA" id="ARBA00022490"/>
    </source>
</evidence>
<feature type="compositionally biased region" description="Polar residues" evidence="9">
    <location>
        <begin position="261"/>
        <end position="276"/>
    </location>
</feature>
<feature type="region of interest" description="Disordered" evidence="9">
    <location>
        <begin position="201"/>
        <end position="220"/>
    </location>
</feature>
<dbReference type="InterPro" id="IPR043519">
    <property type="entry name" value="NT_sf"/>
</dbReference>
<evidence type="ECO:0000259" key="11">
    <source>
        <dbReference type="Pfam" id="PF22600"/>
    </source>
</evidence>
<keyword evidence="5" id="KW-0808">Transferase</keyword>
<comment type="cofactor">
    <cofactor evidence="2">
        <name>Mg(2+)</name>
        <dbReference type="ChEBI" id="CHEBI:18420"/>
    </cofactor>
</comment>
<dbReference type="OMA" id="SHANSPC"/>
<dbReference type="SUPFAM" id="SSF81631">
    <property type="entry name" value="PAP/OAS1 substrate-binding domain"/>
    <property type="match status" value="1"/>
</dbReference>
<dbReference type="Pfam" id="PF22600">
    <property type="entry name" value="MTPAP-like_central"/>
    <property type="match status" value="1"/>
</dbReference>
<evidence type="ECO:0000256" key="1">
    <source>
        <dbReference type="ARBA" id="ARBA00001936"/>
    </source>
</evidence>
<comment type="subcellular location">
    <subcellularLocation>
        <location evidence="3">Cytoplasm</location>
    </subcellularLocation>
</comment>